<evidence type="ECO:0000256" key="2">
    <source>
        <dbReference type="SAM" id="SignalP"/>
    </source>
</evidence>
<feature type="chain" id="PRO_5046693504" description="YwbE family protein" evidence="2">
    <location>
        <begin position="18"/>
        <end position="144"/>
    </location>
</feature>
<organism evidence="3 4">
    <name type="scientific">Tetraparma gracilis</name>
    <dbReference type="NCBI Taxonomy" id="2962635"/>
    <lineage>
        <taxon>Eukaryota</taxon>
        <taxon>Sar</taxon>
        <taxon>Stramenopiles</taxon>
        <taxon>Ochrophyta</taxon>
        <taxon>Bolidophyceae</taxon>
        <taxon>Parmales</taxon>
        <taxon>Triparmaceae</taxon>
        <taxon>Tetraparma</taxon>
    </lineage>
</organism>
<dbReference type="PANTHER" id="PTHR40069">
    <property type="entry name" value="YWBE PROTEIN"/>
    <property type="match status" value="1"/>
</dbReference>
<sequence>MRVIPLLCLSIMHPSLALVRPIHTILRPSIRLFSTPPSNRSPAQSWGDAKRSYSSTSSSRSRSGRRRGPQTPKTADARACDRSLIAPGLEVFVIQKEHQRDGQETVGTVERLLTSAAFHPRGIKVRLEDGVVGRVSRFTDGCFD</sequence>
<feature type="compositionally biased region" description="Low complexity" evidence="1">
    <location>
        <begin position="52"/>
        <end position="61"/>
    </location>
</feature>
<dbReference type="Pfam" id="PF09962">
    <property type="entry name" value="DUF2196"/>
    <property type="match status" value="1"/>
</dbReference>
<reference evidence="3 4" key="1">
    <citation type="journal article" date="2023" name="Commun. Biol.">
        <title>Genome analysis of Parmales, the sister group of diatoms, reveals the evolutionary specialization of diatoms from phago-mixotrophs to photoautotrophs.</title>
        <authorList>
            <person name="Ban H."/>
            <person name="Sato S."/>
            <person name="Yoshikawa S."/>
            <person name="Yamada K."/>
            <person name="Nakamura Y."/>
            <person name="Ichinomiya M."/>
            <person name="Sato N."/>
            <person name="Blanc-Mathieu R."/>
            <person name="Endo H."/>
            <person name="Kuwata A."/>
            <person name="Ogata H."/>
        </authorList>
    </citation>
    <scope>NUCLEOTIDE SEQUENCE [LARGE SCALE GENOMIC DNA]</scope>
</reference>
<dbReference type="EMBL" id="BRYB01001252">
    <property type="protein sequence ID" value="GMI21584.1"/>
    <property type="molecule type" value="Genomic_DNA"/>
</dbReference>
<name>A0ABQ6M8P3_9STRA</name>
<proteinExistence type="predicted"/>
<evidence type="ECO:0000313" key="3">
    <source>
        <dbReference type="EMBL" id="GMI21584.1"/>
    </source>
</evidence>
<keyword evidence="2" id="KW-0732">Signal</keyword>
<comment type="caution">
    <text evidence="3">The sequence shown here is derived from an EMBL/GenBank/DDBJ whole genome shotgun (WGS) entry which is preliminary data.</text>
</comment>
<feature type="signal peptide" evidence="2">
    <location>
        <begin position="1"/>
        <end position="17"/>
    </location>
</feature>
<dbReference type="PANTHER" id="PTHR40069:SF1">
    <property type="entry name" value="YWBE PROTEIN"/>
    <property type="match status" value="1"/>
</dbReference>
<dbReference type="NCBIfam" id="TIGR03833">
    <property type="entry name" value="YwbE family protein"/>
    <property type="match status" value="1"/>
</dbReference>
<dbReference type="InterPro" id="IPR019240">
    <property type="entry name" value="DUF2196"/>
</dbReference>
<dbReference type="Proteomes" id="UP001165060">
    <property type="component" value="Unassembled WGS sequence"/>
</dbReference>
<feature type="compositionally biased region" description="Polar residues" evidence="1">
    <location>
        <begin position="35"/>
        <end position="44"/>
    </location>
</feature>
<evidence type="ECO:0008006" key="5">
    <source>
        <dbReference type="Google" id="ProtNLM"/>
    </source>
</evidence>
<keyword evidence="4" id="KW-1185">Reference proteome</keyword>
<feature type="region of interest" description="Disordered" evidence="1">
    <location>
        <begin position="33"/>
        <end position="79"/>
    </location>
</feature>
<evidence type="ECO:0000313" key="4">
    <source>
        <dbReference type="Proteomes" id="UP001165060"/>
    </source>
</evidence>
<protein>
    <recommendedName>
        <fullName evidence="5">YwbE family protein</fullName>
    </recommendedName>
</protein>
<evidence type="ECO:0000256" key="1">
    <source>
        <dbReference type="SAM" id="MobiDB-lite"/>
    </source>
</evidence>
<gene>
    <name evidence="3" type="ORF">TeGR_g8226</name>
</gene>
<accession>A0ABQ6M8P3</accession>